<sequence>MSQPPSNPDTRPLPQGWYQHYDPSRRTWYYVQTSVHPPKHSYTHPSDANPGFSEKKSRQAPIYNYASPTSVPDAAAKPLSAAQRLYASANSGSGNSTYSTPEIVIPAQFQPAAHSQVQRPNASRTQSQGSIFTTATQPSNYYNSHRSTTLPSPPGAYSTPVGFSSTERNEVRHIVTKAQPPSVSFSAPDAAPTPALPALPPPQQGKILPALPVVQPSPTNFNTASPPATSPPPFAKAPAFASGINTTNRFMDQAKRGSLALGKQVGVATAKFIASGLGSMLSGVDFSSLANALLGTSIDASGLQAVLQAQPGADYAAAIAALQQQQLQQPSPTVDYQALINQVQQLQAMALTQQQQINALQSANQGQQTAAVNGFNGTSPPFTAAVSQTTLSPPPLPPNPVHTPSPSPVHSPTQQQHVNNPQQAPQGHNLNGYQGTNVQQNHSGGATAPQSYQPPPPFQEAYSIPPDYNQVLQSQQLQLQMQAQQMAIQQQQQQAAMAQAIQQQQQSNQAAVNTIAGPPAASQGQSLTDIMASYMANAVNNNNQAQQNQQQFQQQLQEQQLAIQQQQQAAIAQAVQQQQLVIQQQQQQLALQQQQHAATQQQNFTQAAINAIAPPPAEQGPSFTDLMASYLTNAVTNSSQAAPTDTGSSGFDYNQILSSLGASTQSLDMSSLTSGADFSSTDLSGALF</sequence>
<feature type="coiled-coil region" evidence="1">
    <location>
        <begin position="336"/>
        <end position="363"/>
    </location>
</feature>
<keyword evidence="1" id="KW-0175">Coiled coil</keyword>
<feature type="compositionally biased region" description="Pro residues" evidence="2">
    <location>
        <begin position="392"/>
        <end position="409"/>
    </location>
</feature>
<evidence type="ECO:0000313" key="4">
    <source>
        <dbReference type="Proteomes" id="UP000541558"/>
    </source>
</evidence>
<feature type="region of interest" description="Disordered" evidence="2">
    <location>
        <begin position="111"/>
        <end position="163"/>
    </location>
</feature>
<keyword evidence="4" id="KW-1185">Reference proteome</keyword>
<dbReference type="EMBL" id="JAACJK010000113">
    <property type="protein sequence ID" value="KAF5331618.1"/>
    <property type="molecule type" value="Genomic_DNA"/>
</dbReference>
<gene>
    <name evidence="3" type="ORF">D9611_007595</name>
</gene>
<feature type="compositionally biased region" description="Polar residues" evidence="2">
    <location>
        <begin position="418"/>
        <end position="451"/>
    </location>
</feature>
<dbReference type="AlphaFoldDB" id="A0A8H5FCP8"/>
<evidence type="ECO:0000313" key="3">
    <source>
        <dbReference type="EMBL" id="KAF5331618.1"/>
    </source>
</evidence>
<accession>A0A8H5FCP8</accession>
<reference evidence="3 4" key="1">
    <citation type="journal article" date="2020" name="ISME J.">
        <title>Uncovering the hidden diversity of litter-decomposition mechanisms in mushroom-forming fungi.</title>
        <authorList>
            <person name="Floudas D."/>
            <person name="Bentzer J."/>
            <person name="Ahren D."/>
            <person name="Johansson T."/>
            <person name="Persson P."/>
            <person name="Tunlid A."/>
        </authorList>
    </citation>
    <scope>NUCLEOTIDE SEQUENCE [LARGE SCALE GENOMIC DNA]</scope>
    <source>
        <strain evidence="3 4">CBS 175.51</strain>
    </source>
</reference>
<feature type="region of interest" description="Disordered" evidence="2">
    <location>
        <begin position="371"/>
        <end position="464"/>
    </location>
</feature>
<evidence type="ECO:0008006" key="5">
    <source>
        <dbReference type="Google" id="ProtNLM"/>
    </source>
</evidence>
<evidence type="ECO:0000256" key="2">
    <source>
        <dbReference type="SAM" id="MobiDB-lite"/>
    </source>
</evidence>
<evidence type="ECO:0000256" key="1">
    <source>
        <dbReference type="SAM" id="Coils"/>
    </source>
</evidence>
<proteinExistence type="predicted"/>
<feature type="coiled-coil region" evidence="1">
    <location>
        <begin position="535"/>
        <end position="602"/>
    </location>
</feature>
<feature type="region of interest" description="Disordered" evidence="2">
    <location>
        <begin position="36"/>
        <end position="73"/>
    </location>
</feature>
<protein>
    <recommendedName>
        <fullName evidence="5">WW domain-containing protein</fullName>
    </recommendedName>
</protein>
<feature type="compositionally biased region" description="Polar residues" evidence="2">
    <location>
        <begin position="371"/>
        <end position="381"/>
    </location>
</feature>
<organism evidence="3 4">
    <name type="scientific">Ephemerocybe angulata</name>
    <dbReference type="NCBI Taxonomy" id="980116"/>
    <lineage>
        <taxon>Eukaryota</taxon>
        <taxon>Fungi</taxon>
        <taxon>Dikarya</taxon>
        <taxon>Basidiomycota</taxon>
        <taxon>Agaricomycotina</taxon>
        <taxon>Agaricomycetes</taxon>
        <taxon>Agaricomycetidae</taxon>
        <taxon>Agaricales</taxon>
        <taxon>Agaricineae</taxon>
        <taxon>Psathyrellaceae</taxon>
        <taxon>Ephemerocybe</taxon>
    </lineage>
</organism>
<name>A0A8H5FCP8_9AGAR</name>
<comment type="caution">
    <text evidence="3">The sequence shown here is derived from an EMBL/GenBank/DDBJ whole genome shotgun (WGS) entry which is preliminary data.</text>
</comment>
<dbReference type="Proteomes" id="UP000541558">
    <property type="component" value="Unassembled WGS sequence"/>
</dbReference>
<dbReference type="OrthoDB" id="2367685at2759"/>
<feature type="compositionally biased region" description="Polar residues" evidence="2">
    <location>
        <begin position="113"/>
        <end position="150"/>
    </location>
</feature>